<feature type="region of interest" description="Disordered" evidence="2">
    <location>
        <begin position="385"/>
        <end position="752"/>
    </location>
</feature>
<dbReference type="EMBL" id="KV454002">
    <property type="protein sequence ID" value="ODQ47355.1"/>
    <property type="molecule type" value="Genomic_DNA"/>
</dbReference>
<name>A0A1E3NMK4_9ASCO</name>
<dbReference type="Pfam" id="PF00076">
    <property type="entry name" value="RRM_1"/>
    <property type="match status" value="1"/>
</dbReference>
<feature type="domain" description="RRM" evidence="3">
    <location>
        <begin position="100"/>
        <end position="179"/>
    </location>
</feature>
<organism evidence="4 5">
    <name type="scientific">Pichia membranifaciens NRRL Y-2026</name>
    <dbReference type="NCBI Taxonomy" id="763406"/>
    <lineage>
        <taxon>Eukaryota</taxon>
        <taxon>Fungi</taxon>
        <taxon>Dikarya</taxon>
        <taxon>Ascomycota</taxon>
        <taxon>Saccharomycotina</taxon>
        <taxon>Pichiomycetes</taxon>
        <taxon>Pichiales</taxon>
        <taxon>Pichiaceae</taxon>
        <taxon>Pichia</taxon>
    </lineage>
</organism>
<dbReference type="Gene3D" id="3.30.70.330">
    <property type="match status" value="1"/>
</dbReference>
<feature type="region of interest" description="Disordered" evidence="2">
    <location>
        <begin position="212"/>
        <end position="237"/>
    </location>
</feature>
<dbReference type="CDD" id="cd00590">
    <property type="entry name" value="RRM_SF"/>
    <property type="match status" value="1"/>
</dbReference>
<dbReference type="InterPro" id="IPR035979">
    <property type="entry name" value="RBD_domain_sf"/>
</dbReference>
<gene>
    <name evidence="4" type="ORF">PICMEDRAFT_15313</name>
</gene>
<dbReference type="SMART" id="SM00360">
    <property type="entry name" value="RRM"/>
    <property type="match status" value="1"/>
</dbReference>
<dbReference type="RefSeq" id="XP_019018468.1">
    <property type="nucleotide sequence ID" value="XM_019160761.1"/>
</dbReference>
<feature type="compositionally biased region" description="Gly residues" evidence="2">
    <location>
        <begin position="678"/>
        <end position="687"/>
    </location>
</feature>
<dbReference type="Proteomes" id="UP000094455">
    <property type="component" value="Unassembled WGS sequence"/>
</dbReference>
<feature type="compositionally biased region" description="Low complexity" evidence="2">
    <location>
        <begin position="739"/>
        <end position="752"/>
    </location>
</feature>
<evidence type="ECO:0000256" key="2">
    <source>
        <dbReference type="SAM" id="MobiDB-lite"/>
    </source>
</evidence>
<feature type="compositionally biased region" description="Polar residues" evidence="2">
    <location>
        <begin position="219"/>
        <end position="232"/>
    </location>
</feature>
<dbReference type="SUPFAM" id="SSF54928">
    <property type="entry name" value="RNA-binding domain, RBD"/>
    <property type="match status" value="1"/>
</dbReference>
<accession>A0A1E3NMK4</accession>
<dbReference type="STRING" id="763406.A0A1E3NMK4"/>
<reference evidence="4 5" key="1">
    <citation type="journal article" date="2016" name="Proc. Natl. Acad. Sci. U.S.A.">
        <title>Comparative genomics of biotechnologically important yeasts.</title>
        <authorList>
            <person name="Riley R."/>
            <person name="Haridas S."/>
            <person name="Wolfe K.H."/>
            <person name="Lopes M.R."/>
            <person name="Hittinger C.T."/>
            <person name="Goeker M."/>
            <person name="Salamov A.A."/>
            <person name="Wisecaver J.H."/>
            <person name="Long T.M."/>
            <person name="Calvey C.H."/>
            <person name="Aerts A.L."/>
            <person name="Barry K.W."/>
            <person name="Choi C."/>
            <person name="Clum A."/>
            <person name="Coughlan A.Y."/>
            <person name="Deshpande S."/>
            <person name="Douglass A.P."/>
            <person name="Hanson S.J."/>
            <person name="Klenk H.-P."/>
            <person name="LaButti K.M."/>
            <person name="Lapidus A."/>
            <person name="Lindquist E.A."/>
            <person name="Lipzen A.M."/>
            <person name="Meier-Kolthoff J.P."/>
            <person name="Ohm R.A."/>
            <person name="Otillar R.P."/>
            <person name="Pangilinan J.L."/>
            <person name="Peng Y."/>
            <person name="Rokas A."/>
            <person name="Rosa C.A."/>
            <person name="Scheuner C."/>
            <person name="Sibirny A.A."/>
            <person name="Slot J.C."/>
            <person name="Stielow J.B."/>
            <person name="Sun H."/>
            <person name="Kurtzman C.P."/>
            <person name="Blackwell M."/>
            <person name="Grigoriev I.V."/>
            <person name="Jeffries T.W."/>
        </authorList>
    </citation>
    <scope>NUCLEOTIDE SEQUENCE [LARGE SCALE GENOMIC DNA]</scope>
    <source>
        <strain evidence="4 5">NRRL Y-2026</strain>
    </source>
</reference>
<protein>
    <recommendedName>
        <fullName evidence="3">RRM domain-containing protein</fullName>
    </recommendedName>
</protein>
<dbReference type="InterPro" id="IPR012677">
    <property type="entry name" value="Nucleotide-bd_a/b_plait_sf"/>
</dbReference>
<dbReference type="GeneID" id="30177448"/>
<keyword evidence="1" id="KW-0694">RNA-binding</keyword>
<feature type="compositionally biased region" description="Basic and acidic residues" evidence="2">
    <location>
        <begin position="391"/>
        <end position="403"/>
    </location>
</feature>
<feature type="compositionally biased region" description="Basic and acidic residues" evidence="2">
    <location>
        <begin position="551"/>
        <end position="570"/>
    </location>
</feature>
<feature type="compositionally biased region" description="Basic and acidic residues" evidence="2">
    <location>
        <begin position="470"/>
        <end position="489"/>
    </location>
</feature>
<evidence type="ECO:0000313" key="5">
    <source>
        <dbReference type="Proteomes" id="UP000094455"/>
    </source>
</evidence>
<feature type="compositionally biased region" description="Basic residues" evidence="2">
    <location>
        <begin position="647"/>
        <end position="666"/>
    </location>
</feature>
<dbReference type="InterPro" id="IPR000504">
    <property type="entry name" value="RRM_dom"/>
</dbReference>
<feature type="compositionally biased region" description="Polar residues" evidence="2">
    <location>
        <begin position="316"/>
        <end position="327"/>
    </location>
</feature>
<proteinExistence type="predicted"/>
<dbReference type="PROSITE" id="PS50102">
    <property type="entry name" value="RRM"/>
    <property type="match status" value="1"/>
</dbReference>
<feature type="compositionally biased region" description="Basic and acidic residues" evidence="2">
    <location>
        <begin position="424"/>
        <end position="434"/>
    </location>
</feature>
<evidence type="ECO:0000256" key="1">
    <source>
        <dbReference type="PROSITE-ProRule" id="PRU00176"/>
    </source>
</evidence>
<feature type="region of interest" description="Disordered" evidence="2">
    <location>
        <begin position="316"/>
        <end position="345"/>
    </location>
</feature>
<evidence type="ECO:0000259" key="3">
    <source>
        <dbReference type="PROSITE" id="PS50102"/>
    </source>
</evidence>
<evidence type="ECO:0000313" key="4">
    <source>
        <dbReference type="EMBL" id="ODQ47355.1"/>
    </source>
</evidence>
<dbReference type="OrthoDB" id="48651at2759"/>
<keyword evidence="5" id="KW-1185">Reference proteome</keyword>
<sequence length="752" mass="81772">MGTKKMSLTEFMADPSLGTPSWIEDDFDITSTLNSNPFKPAAPSPFGNSGNKSNLFERSHNGFGMREARNGDFHEPGAGTSWRSSAMPRGGQSHNYKNSNIIVFDNVPPFCTRQLIKELFESRYTKLEKCHVLLDPSDPTHKKKIAFVFLYTPQDMQKVLKWNGINIERSRIIIDSASSNEFQAILQFNHELNFDEDLEDKRIEDEQKEQREQRLKRQMSPTPITATNTQPSIPKVNPFGNAKPVVVPEIPIISESTKEIAKVLDQASKPSGEPHRVQPKVNPFGNAKPVLVPEIPIISENTAEIARKLELKVDSSNKSNRANSISKSPVRAPVHPKPNPFGNAKPVDTLAKQLEIEKKLTKAAVNETTFDMTLIHGKKNKEKAVAAAAATEKEKEKESDGKSHSPGSPVKILRRKDSVGSGAVDRRRDVEESKSPSSSSSSSSSGKGYKTTSGFERRIARDLSEEEYEQEMKKRNELRSHSAGKERGRGASRRMSAGRFGNKQRHNAPPGMAAHGGHGHGVSDNHDGTPQEPYTKSVEKGKDEEGEEGAGDEKPSDGFENYVQHEHNNEENVEPANLDAVSGAGERAASDAQNKEEGKPTSSEDHNLTKASEETPVGIEERGDAREAGAESPSSPSSPSTAAMSRGRGRGHGGRGGGPRRGRGGRGGRGDYSESGWGREGYGGYVRGRGRGSSNRSRGGYNGRGGYRNLVYHKPTTEAGAKEGSKEGADANTEPRTEASAAVPATAPAKTE</sequence>
<dbReference type="AlphaFoldDB" id="A0A1E3NMK4"/>
<feature type="compositionally biased region" description="Low complexity" evidence="2">
    <location>
        <begin position="630"/>
        <end position="640"/>
    </location>
</feature>
<feature type="compositionally biased region" description="Low complexity" evidence="2">
    <location>
        <begin position="435"/>
        <end position="454"/>
    </location>
</feature>
<feature type="compositionally biased region" description="Basic and acidic residues" evidence="2">
    <location>
        <begin position="720"/>
        <end position="737"/>
    </location>
</feature>
<dbReference type="GO" id="GO:0003723">
    <property type="term" value="F:RNA binding"/>
    <property type="evidence" value="ECO:0007669"/>
    <property type="project" value="UniProtKB-UniRule"/>
</dbReference>
<feature type="compositionally biased region" description="Basic and acidic residues" evidence="2">
    <location>
        <begin position="593"/>
        <end position="629"/>
    </location>
</feature>